<dbReference type="EMBL" id="PGCJ01000034">
    <property type="protein sequence ID" value="PLW55305.1"/>
    <property type="molecule type" value="Genomic_DNA"/>
</dbReference>
<comment type="caution">
    <text evidence="1">The sequence shown here is derived from an EMBL/GenBank/DDBJ whole genome shotgun (WGS) entry which is preliminary data.</text>
</comment>
<dbReference type="AlphaFoldDB" id="A0A2N5VZ97"/>
<organism evidence="1 2">
    <name type="scientific">Puccinia coronata f. sp. avenae</name>
    <dbReference type="NCBI Taxonomy" id="200324"/>
    <lineage>
        <taxon>Eukaryota</taxon>
        <taxon>Fungi</taxon>
        <taxon>Dikarya</taxon>
        <taxon>Basidiomycota</taxon>
        <taxon>Pucciniomycotina</taxon>
        <taxon>Pucciniomycetes</taxon>
        <taxon>Pucciniales</taxon>
        <taxon>Pucciniaceae</taxon>
        <taxon>Puccinia</taxon>
    </lineage>
</organism>
<gene>
    <name evidence="1" type="ORF">PCANC_10550</name>
</gene>
<sequence>MALSAKPSGSSAAQPANAWQYHVHVDHAGGHCIQLERGPASKAKQPAQCGAAESLPTVLPAHAYLHPGRVHPLVRCHHPDPNKHIGVATNYKLASILQHGRLAFIGNLWNGFDDTFILGSQAVYVALCIIGL</sequence>
<reference evidence="1 2" key="1">
    <citation type="submission" date="2017-11" db="EMBL/GenBank/DDBJ databases">
        <title>De novo assembly and phasing of dikaryotic genomes from two isolates of Puccinia coronata f. sp. avenae, the causal agent of oat crown rust.</title>
        <authorList>
            <person name="Miller M.E."/>
            <person name="Zhang Y."/>
            <person name="Omidvar V."/>
            <person name="Sperschneider J."/>
            <person name="Schwessinger B."/>
            <person name="Raley C."/>
            <person name="Palmer J.M."/>
            <person name="Garnica D."/>
            <person name="Upadhyaya N."/>
            <person name="Rathjen J."/>
            <person name="Taylor J.M."/>
            <person name="Park R.F."/>
            <person name="Dodds P.N."/>
            <person name="Hirsch C.D."/>
            <person name="Kianian S.F."/>
            <person name="Figueroa M."/>
        </authorList>
    </citation>
    <scope>NUCLEOTIDE SEQUENCE [LARGE SCALE GENOMIC DNA]</scope>
    <source>
        <strain evidence="1">12NC29</strain>
    </source>
</reference>
<protein>
    <submittedName>
        <fullName evidence="1">Uncharacterized protein</fullName>
    </submittedName>
</protein>
<accession>A0A2N5VZ97</accession>
<evidence type="ECO:0000313" key="2">
    <source>
        <dbReference type="Proteomes" id="UP000235388"/>
    </source>
</evidence>
<keyword evidence="2" id="KW-1185">Reference proteome</keyword>
<proteinExistence type="predicted"/>
<name>A0A2N5VZ97_9BASI</name>
<evidence type="ECO:0000313" key="1">
    <source>
        <dbReference type="EMBL" id="PLW55305.1"/>
    </source>
</evidence>
<dbReference type="Proteomes" id="UP000235388">
    <property type="component" value="Unassembled WGS sequence"/>
</dbReference>